<dbReference type="GO" id="GO:0046076">
    <property type="term" value="P:dTTP catabolic process"/>
    <property type="evidence" value="ECO:0007669"/>
    <property type="project" value="TreeGrafter"/>
</dbReference>
<dbReference type="CDD" id="cd11529">
    <property type="entry name" value="NTP-PPase_MazG_Cterm"/>
    <property type="match status" value="1"/>
</dbReference>
<proteinExistence type="predicted"/>
<dbReference type="Pfam" id="PF03819">
    <property type="entry name" value="MazG"/>
    <property type="match status" value="1"/>
</dbReference>
<dbReference type="EMBL" id="FWZU01000003">
    <property type="protein sequence ID" value="SMF20252.1"/>
    <property type="molecule type" value="Genomic_DNA"/>
</dbReference>
<dbReference type="SUPFAM" id="SSF101386">
    <property type="entry name" value="all-alpha NTP pyrophosphatases"/>
    <property type="match status" value="2"/>
</dbReference>
<organism evidence="2 3">
    <name type="scientific">Desulfovibrio gilichinskyi</name>
    <dbReference type="NCBI Taxonomy" id="1519643"/>
    <lineage>
        <taxon>Bacteria</taxon>
        <taxon>Pseudomonadati</taxon>
        <taxon>Thermodesulfobacteriota</taxon>
        <taxon>Desulfovibrionia</taxon>
        <taxon>Desulfovibrionales</taxon>
        <taxon>Desulfovibrionaceae</taxon>
        <taxon>Desulfovibrio</taxon>
    </lineage>
</organism>
<protein>
    <submittedName>
        <fullName evidence="2">ATP diphosphatase</fullName>
    </submittedName>
</protein>
<sequence>MNNSKSLDKLRGVISALLGPEGCPWDKEQTPLSLCDYVVEEAFEMVEAIRADDSKEAMEELGDVMFLLLFIADLYEKKGSFTLEDALDSSSAKMIRRHPHVFAEAKIENQAELLRNWEKIKRSEKDASNKIFDSLPKGLPPLLKSYRINSKAARAGFTFESDAQCTQQLESEWKEWTEALNSGDMSKSEEEFGDYMFALVELGRRKGIKANSALDRANIKFLERFSKMEDLARNQNKDVSEMELSELNELWNQIK</sequence>
<dbReference type="NCBIfam" id="NF007113">
    <property type="entry name" value="PRK09562.1"/>
    <property type="match status" value="1"/>
</dbReference>
<dbReference type="STRING" id="1519643.SAMN06295933_2244"/>
<dbReference type="InterPro" id="IPR048011">
    <property type="entry name" value="NTP-PPase_MazG-like_C"/>
</dbReference>
<dbReference type="AlphaFoldDB" id="A0A1X7DRV6"/>
<dbReference type="GO" id="GO:0047429">
    <property type="term" value="F:nucleoside triphosphate diphosphatase activity"/>
    <property type="evidence" value="ECO:0007669"/>
    <property type="project" value="InterPro"/>
</dbReference>
<dbReference type="PANTHER" id="PTHR30522:SF0">
    <property type="entry name" value="NUCLEOSIDE TRIPHOSPHATE PYROPHOSPHOHYDROLASE"/>
    <property type="match status" value="1"/>
</dbReference>
<evidence type="ECO:0000259" key="1">
    <source>
        <dbReference type="Pfam" id="PF03819"/>
    </source>
</evidence>
<dbReference type="GO" id="GO:0046061">
    <property type="term" value="P:dATP catabolic process"/>
    <property type="evidence" value="ECO:0007669"/>
    <property type="project" value="TreeGrafter"/>
</dbReference>
<dbReference type="PANTHER" id="PTHR30522">
    <property type="entry name" value="NUCLEOSIDE TRIPHOSPHATE PYROPHOSPHOHYDROLASE"/>
    <property type="match status" value="1"/>
</dbReference>
<dbReference type="FunFam" id="1.10.287.1080:FF:000001">
    <property type="entry name" value="Nucleoside triphosphate pyrophosphohydrolase"/>
    <property type="match status" value="1"/>
</dbReference>
<evidence type="ECO:0000313" key="2">
    <source>
        <dbReference type="EMBL" id="SMF20252.1"/>
    </source>
</evidence>
<dbReference type="InterPro" id="IPR048015">
    <property type="entry name" value="NTP-PPase_MazG-like_N"/>
</dbReference>
<dbReference type="RefSeq" id="WP_085102179.1">
    <property type="nucleotide sequence ID" value="NZ_FWZU01000003.1"/>
</dbReference>
<dbReference type="Gene3D" id="1.10.287.1080">
    <property type="entry name" value="MazG-like"/>
    <property type="match status" value="2"/>
</dbReference>
<accession>A0A1X7DRV6</accession>
<dbReference type="CDD" id="cd11528">
    <property type="entry name" value="NTP-PPase_MazG_Nterm"/>
    <property type="match status" value="1"/>
</dbReference>
<name>A0A1X7DRV6_9BACT</name>
<feature type="domain" description="NTP pyrophosphohydrolase MazG-like" evidence="1">
    <location>
        <begin position="29"/>
        <end position="102"/>
    </location>
</feature>
<dbReference type="GO" id="GO:0046047">
    <property type="term" value="P:TTP catabolic process"/>
    <property type="evidence" value="ECO:0007669"/>
    <property type="project" value="TreeGrafter"/>
</dbReference>
<keyword evidence="3" id="KW-1185">Reference proteome</keyword>
<gene>
    <name evidence="2" type="ORF">SAMN06295933_2244</name>
</gene>
<dbReference type="OrthoDB" id="9808939at2"/>
<evidence type="ECO:0000313" key="3">
    <source>
        <dbReference type="Proteomes" id="UP000192906"/>
    </source>
</evidence>
<dbReference type="InterPro" id="IPR004518">
    <property type="entry name" value="MazG-like_dom"/>
</dbReference>
<dbReference type="NCBIfam" id="TIGR00444">
    <property type="entry name" value="mazG"/>
    <property type="match status" value="1"/>
</dbReference>
<dbReference type="GO" id="GO:0006950">
    <property type="term" value="P:response to stress"/>
    <property type="evidence" value="ECO:0007669"/>
    <property type="project" value="UniProtKB-ARBA"/>
</dbReference>
<dbReference type="InterPro" id="IPR011551">
    <property type="entry name" value="NTP_PyrPHydrolase_MazG"/>
</dbReference>
<dbReference type="GO" id="GO:0006203">
    <property type="term" value="P:dGTP catabolic process"/>
    <property type="evidence" value="ECO:0007669"/>
    <property type="project" value="TreeGrafter"/>
</dbReference>
<dbReference type="GO" id="GO:0046052">
    <property type="term" value="P:UTP catabolic process"/>
    <property type="evidence" value="ECO:0007669"/>
    <property type="project" value="TreeGrafter"/>
</dbReference>
<reference evidence="3" key="1">
    <citation type="submission" date="2017-04" db="EMBL/GenBank/DDBJ databases">
        <authorList>
            <person name="Varghese N."/>
            <person name="Submissions S."/>
        </authorList>
    </citation>
    <scope>NUCLEOTIDE SEQUENCE [LARGE SCALE GENOMIC DNA]</scope>
    <source>
        <strain evidence="3">K3S</strain>
    </source>
</reference>
<dbReference type="GO" id="GO:0046081">
    <property type="term" value="P:dUTP catabolic process"/>
    <property type="evidence" value="ECO:0007669"/>
    <property type="project" value="TreeGrafter"/>
</dbReference>
<dbReference type="Proteomes" id="UP000192906">
    <property type="component" value="Unassembled WGS sequence"/>
</dbReference>